<evidence type="ECO:0000256" key="4">
    <source>
        <dbReference type="ARBA" id="ARBA00023136"/>
    </source>
</evidence>
<dbReference type="GO" id="GO:0016020">
    <property type="term" value="C:membrane"/>
    <property type="evidence" value="ECO:0007669"/>
    <property type="project" value="UniProtKB-SubCell"/>
</dbReference>
<evidence type="ECO:0000256" key="6">
    <source>
        <dbReference type="SAM" id="Phobius"/>
    </source>
</evidence>
<evidence type="ECO:0000256" key="1">
    <source>
        <dbReference type="ARBA" id="ARBA00004141"/>
    </source>
</evidence>
<dbReference type="AlphaFoldDB" id="A0AAJ0EF00"/>
<feature type="transmembrane region" description="Helical" evidence="6">
    <location>
        <begin position="408"/>
        <end position="427"/>
    </location>
</feature>
<dbReference type="GO" id="GO:0022857">
    <property type="term" value="F:transmembrane transporter activity"/>
    <property type="evidence" value="ECO:0007669"/>
    <property type="project" value="InterPro"/>
</dbReference>
<dbReference type="Proteomes" id="UP001243989">
    <property type="component" value="Unassembled WGS sequence"/>
</dbReference>
<dbReference type="InterPro" id="IPR036259">
    <property type="entry name" value="MFS_trans_sf"/>
</dbReference>
<evidence type="ECO:0000256" key="3">
    <source>
        <dbReference type="ARBA" id="ARBA00022989"/>
    </source>
</evidence>
<dbReference type="Pfam" id="PF07690">
    <property type="entry name" value="MFS_1"/>
    <property type="match status" value="2"/>
</dbReference>
<evidence type="ECO:0000256" key="5">
    <source>
        <dbReference type="SAM" id="MobiDB-lite"/>
    </source>
</evidence>
<feature type="transmembrane region" description="Helical" evidence="6">
    <location>
        <begin position="511"/>
        <end position="533"/>
    </location>
</feature>
<sequence>MLSMRQRFPTNSYQALPTSTSQLLKLAALATGILLPRRVVIGFAIRSPVKQAFPVLLSASREEARQDATSIRRSGGRAPPGRRIFGPRRSAPNGPVRTVPRAGFRAFQRPPPPKWRRPSSGDGGFGGALGGVVYKAGSRLNAALAPFRARSPRTVILMLALLKFAITIKAMMLMLPMMRLIEDDICHKHYKTSPAEIIPEMKCKVDEVQKQLAWLSGWQSLIGAVVNFLVAFPYGVLSDSIGRKAGLVFAYIGTIAAFSWSPFILAHFPKLSIYYLFFGSCFFFFGGGIVVVFNNVYAMAADISTEKDRASNFVILSVGAVVGGVSGHVSAGFLMEKFGPWVPIRLVFVLTPLVFLIILLLPETLRVKLSNGDEPPKPQLPLSDAIREGFLKGLVQLKDSLAILNHRNILLCLVPSLVGNPIMTANSSTLPQYVSKNFGWTLAQTSFLLSPLGFLHLGTLILLPWVSKIVVDPRGRFRRTGFGKDALLAKASYIMIAAGALLEAFSREIVVFLLGLVFQTFGSAHNPLARAMITEFVDPEHTSRLYALTSMVDTLGSPLGGPVLAWAFSLGLEKKGLWKGLPWFYVAFLASLTWAALMLVEEPKKKGPIHLESESTLEGLDYESGAED</sequence>
<keyword evidence="2 6" id="KW-0812">Transmembrane</keyword>
<organism evidence="8 9">
    <name type="scientific">Colletotrichum phormii</name>
    <dbReference type="NCBI Taxonomy" id="359342"/>
    <lineage>
        <taxon>Eukaryota</taxon>
        <taxon>Fungi</taxon>
        <taxon>Dikarya</taxon>
        <taxon>Ascomycota</taxon>
        <taxon>Pezizomycotina</taxon>
        <taxon>Sordariomycetes</taxon>
        <taxon>Hypocreomycetidae</taxon>
        <taxon>Glomerellales</taxon>
        <taxon>Glomerellaceae</taxon>
        <taxon>Colletotrichum</taxon>
        <taxon>Colletotrichum acutatum species complex</taxon>
    </lineage>
</organism>
<accession>A0AAJ0EF00</accession>
<keyword evidence="4 6" id="KW-0472">Membrane</keyword>
<dbReference type="SUPFAM" id="SSF103473">
    <property type="entry name" value="MFS general substrate transporter"/>
    <property type="match status" value="1"/>
</dbReference>
<dbReference type="PROSITE" id="PS50850">
    <property type="entry name" value="MFS"/>
    <property type="match status" value="1"/>
</dbReference>
<keyword evidence="9" id="KW-1185">Reference proteome</keyword>
<dbReference type="EMBL" id="JAHMHQ010000008">
    <property type="protein sequence ID" value="KAK1637627.1"/>
    <property type="molecule type" value="Genomic_DNA"/>
</dbReference>
<feature type="transmembrane region" description="Helical" evidence="6">
    <location>
        <begin position="217"/>
        <end position="236"/>
    </location>
</feature>
<feature type="region of interest" description="Disordered" evidence="5">
    <location>
        <begin position="67"/>
        <end position="99"/>
    </location>
</feature>
<feature type="transmembrane region" description="Helical" evidence="6">
    <location>
        <begin position="155"/>
        <end position="175"/>
    </location>
</feature>
<evidence type="ECO:0000256" key="2">
    <source>
        <dbReference type="ARBA" id="ARBA00022692"/>
    </source>
</evidence>
<feature type="domain" description="Major facilitator superfamily (MFS) profile" evidence="7">
    <location>
        <begin position="155"/>
        <end position="605"/>
    </location>
</feature>
<reference evidence="8" key="1">
    <citation type="submission" date="2021-06" db="EMBL/GenBank/DDBJ databases">
        <title>Comparative genomics, transcriptomics and evolutionary studies reveal genomic signatures of adaptation to plant cell wall in hemibiotrophic fungi.</title>
        <authorList>
            <consortium name="DOE Joint Genome Institute"/>
            <person name="Baroncelli R."/>
            <person name="Diaz J.F."/>
            <person name="Benocci T."/>
            <person name="Peng M."/>
            <person name="Battaglia E."/>
            <person name="Haridas S."/>
            <person name="Andreopoulos W."/>
            <person name="Labutti K."/>
            <person name="Pangilinan J."/>
            <person name="Floch G.L."/>
            <person name="Makela M.R."/>
            <person name="Henrissat B."/>
            <person name="Grigoriev I.V."/>
            <person name="Crouch J.A."/>
            <person name="De Vries R.P."/>
            <person name="Sukno S.A."/>
            <person name="Thon M.R."/>
        </authorList>
    </citation>
    <scope>NUCLEOTIDE SEQUENCE</scope>
    <source>
        <strain evidence="8">CBS 102054</strain>
    </source>
</reference>
<evidence type="ECO:0000313" key="9">
    <source>
        <dbReference type="Proteomes" id="UP001243989"/>
    </source>
</evidence>
<evidence type="ECO:0000259" key="7">
    <source>
        <dbReference type="PROSITE" id="PS50850"/>
    </source>
</evidence>
<dbReference type="InterPro" id="IPR020846">
    <property type="entry name" value="MFS_dom"/>
</dbReference>
<feature type="transmembrane region" description="Helical" evidence="6">
    <location>
        <begin position="313"/>
        <end position="335"/>
    </location>
</feature>
<name>A0AAJ0EF00_9PEZI</name>
<dbReference type="InterPro" id="IPR011701">
    <property type="entry name" value="MFS"/>
</dbReference>
<proteinExistence type="predicted"/>
<comment type="subcellular location">
    <subcellularLocation>
        <location evidence="1">Membrane</location>
        <topology evidence="1">Multi-pass membrane protein</topology>
    </subcellularLocation>
</comment>
<keyword evidence="3 6" id="KW-1133">Transmembrane helix</keyword>
<gene>
    <name evidence="8" type="ORF">BDP81DRAFT_470917</name>
</gene>
<dbReference type="PANTHER" id="PTHR23507:SF1">
    <property type="entry name" value="FI18259P1-RELATED"/>
    <property type="match status" value="1"/>
</dbReference>
<dbReference type="PANTHER" id="PTHR23507">
    <property type="entry name" value="ZGC:174356"/>
    <property type="match status" value="1"/>
</dbReference>
<protein>
    <submittedName>
        <fullName evidence="8">Major facilitator superfamily domain-containing protein</fullName>
    </submittedName>
</protein>
<dbReference type="Gene3D" id="1.20.1250.20">
    <property type="entry name" value="MFS general substrate transporter like domains"/>
    <property type="match status" value="1"/>
</dbReference>
<feature type="transmembrane region" description="Helical" evidence="6">
    <location>
        <begin position="447"/>
        <end position="466"/>
    </location>
</feature>
<feature type="transmembrane region" description="Helical" evidence="6">
    <location>
        <begin position="341"/>
        <end position="361"/>
    </location>
</feature>
<comment type="caution">
    <text evidence="8">The sequence shown here is derived from an EMBL/GenBank/DDBJ whole genome shotgun (WGS) entry which is preliminary data.</text>
</comment>
<feature type="transmembrane region" description="Helical" evidence="6">
    <location>
        <begin position="545"/>
        <end position="568"/>
    </location>
</feature>
<dbReference type="RefSeq" id="XP_060446234.1">
    <property type="nucleotide sequence ID" value="XM_060594569.1"/>
</dbReference>
<feature type="transmembrane region" description="Helical" evidence="6">
    <location>
        <begin position="580"/>
        <end position="600"/>
    </location>
</feature>
<dbReference type="GeneID" id="85479431"/>
<feature type="transmembrane region" description="Helical" evidence="6">
    <location>
        <begin position="274"/>
        <end position="293"/>
    </location>
</feature>
<feature type="transmembrane region" description="Helical" evidence="6">
    <location>
        <begin position="248"/>
        <end position="268"/>
    </location>
</feature>
<evidence type="ECO:0000313" key="8">
    <source>
        <dbReference type="EMBL" id="KAK1637627.1"/>
    </source>
</evidence>
<feature type="transmembrane region" description="Helical" evidence="6">
    <location>
        <begin position="487"/>
        <end position="505"/>
    </location>
</feature>
<feature type="compositionally biased region" description="Low complexity" evidence="5">
    <location>
        <begin position="71"/>
        <end position="84"/>
    </location>
</feature>